<comment type="caution">
    <text evidence="1">The sequence shown here is derived from an EMBL/GenBank/DDBJ whole genome shotgun (WGS) entry which is preliminary data.</text>
</comment>
<proteinExistence type="predicted"/>
<name>A0A6L9SSD1_9BIFI</name>
<keyword evidence="2" id="KW-1185">Reference proteome</keyword>
<accession>A0A6L9SSD1</accession>
<dbReference type="EMBL" id="WHZV01000005">
    <property type="protein sequence ID" value="NEG55408.1"/>
    <property type="molecule type" value="Genomic_DNA"/>
</dbReference>
<dbReference type="AlphaFoldDB" id="A0A6L9SSD1"/>
<organism evidence="1 2">
    <name type="scientific">Bifidobacterium platyrrhinorum</name>
    <dbReference type="NCBI Taxonomy" id="2661628"/>
    <lineage>
        <taxon>Bacteria</taxon>
        <taxon>Bacillati</taxon>
        <taxon>Actinomycetota</taxon>
        <taxon>Actinomycetes</taxon>
        <taxon>Bifidobacteriales</taxon>
        <taxon>Bifidobacteriaceae</taxon>
        <taxon>Bifidobacterium</taxon>
    </lineage>
</organism>
<evidence type="ECO:0000313" key="1">
    <source>
        <dbReference type="EMBL" id="NEG55408.1"/>
    </source>
</evidence>
<dbReference type="Gene3D" id="6.10.250.660">
    <property type="match status" value="1"/>
</dbReference>
<evidence type="ECO:0000313" key="2">
    <source>
        <dbReference type="Proteomes" id="UP000483293"/>
    </source>
</evidence>
<evidence type="ECO:0008006" key="3">
    <source>
        <dbReference type="Google" id="ProtNLM"/>
    </source>
</evidence>
<sequence>MADLLLTPRDVRNQGFTTRRCFCRHDWYDADEVDAFMERVETTLAVLAMEINELRKETEDGASH</sequence>
<dbReference type="RefSeq" id="WP_163197122.1">
    <property type="nucleotide sequence ID" value="NZ_WHZV01000005.1"/>
</dbReference>
<reference evidence="1 2" key="1">
    <citation type="submission" date="2019-10" db="EMBL/GenBank/DDBJ databases">
        <title>Bifidobacterium from non-human primates.</title>
        <authorList>
            <person name="Modesto M."/>
        </authorList>
    </citation>
    <scope>NUCLEOTIDE SEQUENCE [LARGE SCALE GENOMIC DNA]</scope>
    <source>
        <strain evidence="1 2">SMA15</strain>
    </source>
</reference>
<protein>
    <recommendedName>
        <fullName evidence="3">Antigen 84</fullName>
    </recommendedName>
</protein>
<gene>
    <name evidence="1" type="ORF">GFD21_06440</name>
</gene>
<dbReference type="Proteomes" id="UP000483293">
    <property type="component" value="Unassembled WGS sequence"/>
</dbReference>